<evidence type="ECO:0000259" key="3">
    <source>
        <dbReference type="Pfam" id="PF04183"/>
    </source>
</evidence>
<dbReference type="AlphaFoldDB" id="A0A559J1J4"/>
<dbReference type="PANTHER" id="PTHR34384">
    <property type="entry name" value="L-2,3-DIAMINOPROPANOATE--CITRATE LIGASE"/>
    <property type="match status" value="1"/>
</dbReference>
<evidence type="ECO:0008006" key="7">
    <source>
        <dbReference type="Google" id="ProtNLM"/>
    </source>
</evidence>
<proteinExistence type="inferred from homology"/>
<keyword evidence="6" id="KW-1185">Reference proteome</keyword>
<evidence type="ECO:0000313" key="5">
    <source>
        <dbReference type="EMBL" id="TVX93754.1"/>
    </source>
</evidence>
<protein>
    <recommendedName>
        <fullName evidence="7">IucA/IucC family siderophore biosynthesis protein</fullName>
    </recommendedName>
</protein>
<evidence type="ECO:0000256" key="2">
    <source>
        <dbReference type="ARBA" id="ARBA00007832"/>
    </source>
</evidence>
<dbReference type="InterPro" id="IPR037455">
    <property type="entry name" value="LucA/IucC-like"/>
</dbReference>
<dbReference type="Gene3D" id="1.10.510.40">
    <property type="match status" value="1"/>
</dbReference>
<feature type="domain" description="Aerobactin siderophore biosynthesis IucA/IucC N-terminal" evidence="3">
    <location>
        <begin position="140"/>
        <end position="311"/>
    </location>
</feature>
<reference evidence="5 6" key="1">
    <citation type="submission" date="2019-07" db="EMBL/GenBank/DDBJ databases">
        <authorList>
            <person name="Kim J."/>
        </authorList>
    </citation>
    <scope>NUCLEOTIDE SEQUENCE [LARGE SCALE GENOMIC DNA]</scope>
    <source>
        <strain evidence="5 6">N4</strain>
    </source>
</reference>
<name>A0A559J1J4_9BACL</name>
<evidence type="ECO:0000313" key="6">
    <source>
        <dbReference type="Proteomes" id="UP000318102"/>
    </source>
</evidence>
<dbReference type="Proteomes" id="UP000318102">
    <property type="component" value="Unassembled WGS sequence"/>
</dbReference>
<comment type="pathway">
    <text evidence="1">Siderophore biosynthesis.</text>
</comment>
<evidence type="ECO:0000259" key="4">
    <source>
        <dbReference type="Pfam" id="PF06276"/>
    </source>
</evidence>
<dbReference type="GO" id="GO:0019290">
    <property type="term" value="P:siderophore biosynthetic process"/>
    <property type="evidence" value="ECO:0007669"/>
    <property type="project" value="InterPro"/>
</dbReference>
<dbReference type="EMBL" id="VNJK01000001">
    <property type="protein sequence ID" value="TVX93754.1"/>
    <property type="molecule type" value="Genomic_DNA"/>
</dbReference>
<dbReference type="Pfam" id="PF06276">
    <property type="entry name" value="FhuF"/>
    <property type="match status" value="1"/>
</dbReference>
<comment type="caution">
    <text evidence="5">The sequence shown here is derived from an EMBL/GenBank/DDBJ whole genome shotgun (WGS) entry which is preliminary data.</text>
</comment>
<evidence type="ECO:0000256" key="1">
    <source>
        <dbReference type="ARBA" id="ARBA00004924"/>
    </source>
</evidence>
<gene>
    <name evidence="5" type="ORF">FPZ44_12210</name>
</gene>
<dbReference type="OrthoDB" id="2989563at2"/>
<comment type="similarity">
    <text evidence="2">Belongs to the IucA/IucC family.</text>
</comment>
<organism evidence="5 6">
    <name type="scientific">Paenibacillus agilis</name>
    <dbReference type="NCBI Taxonomy" id="3020863"/>
    <lineage>
        <taxon>Bacteria</taxon>
        <taxon>Bacillati</taxon>
        <taxon>Bacillota</taxon>
        <taxon>Bacilli</taxon>
        <taxon>Bacillales</taxon>
        <taxon>Paenibacillaceae</taxon>
        <taxon>Paenibacillus</taxon>
    </lineage>
</organism>
<dbReference type="InterPro" id="IPR022770">
    <property type="entry name" value="IucA/IucC-like_C"/>
</dbReference>
<dbReference type="GO" id="GO:0016881">
    <property type="term" value="F:acid-amino acid ligase activity"/>
    <property type="evidence" value="ECO:0007669"/>
    <property type="project" value="UniProtKB-ARBA"/>
</dbReference>
<dbReference type="Pfam" id="PF04183">
    <property type="entry name" value="IucA_IucC"/>
    <property type="match status" value="1"/>
</dbReference>
<feature type="domain" description="Aerobactin siderophore biosynthesis IucA/IucC-like C-terminal" evidence="4">
    <location>
        <begin position="385"/>
        <end position="530"/>
    </location>
</feature>
<dbReference type="InterPro" id="IPR007310">
    <property type="entry name" value="Aerobactin_biosyn_IucA/IucC_N"/>
</dbReference>
<accession>A0A559J1J4</accession>
<sequence>MLEVKTSQLSNRQELANFHTCKTLLNCYIREFCQENRNLLSVDSEGRNFTLYFPTSGVTLSGMFSFYSAIGEHDYKSMYIQEEREIHCAELVQWIVKELQQQDSLVTDKTVQSFTNRVDNSYRNLALYLKQSAHAPISNYLSSEQSLLYGHPFHPFPKNTRGFTEDEVSMYCPELQPSFPLCYLAVKKTVFQEEWVSQGRQTKLHESVEEHALSVLASKRDEYEILPIHPWQYKHVQTVKAVRDYIAQENIILLGSLGPIAYPTSSVRTVYVPDMKCNIKLSLDIQITNMMRNNNKEQMRRTLDASNYLLQHNCFDSHPHTEISYEEGVCTCQFEDDEVTKLFTIAYRPIEFDVTSTFVMSSLIESPALGEPARLFSLIDGTQLEQWFRRYLEISLLSIVRVAEEKGIHFEAHSQNCLLTIKNGMPHTFIIRDLEGVSVNQEKVADTIDKTGLLFYEKEKAWARTSYYFIVNHLGSLIHALAKSAQATEEYFWTIVRDVLTDEVKHHHNEYILHLLEAEGFYAKRNMMSCLAGVSETPSYVLVTNIMNKMGSGTSESSKSSKSVE</sequence>
<dbReference type="PANTHER" id="PTHR34384:SF5">
    <property type="entry name" value="L-2,3-DIAMINOPROPANOATE--CITRATE LIGASE"/>
    <property type="match status" value="1"/>
</dbReference>